<accession>A0A9E3HE57</accession>
<name>A0A9E3HE57_9NOST</name>
<gene>
    <name evidence="3" type="ORF">KME28_25730</name>
</gene>
<feature type="chain" id="PRO_5039327896" description="Apolipophorin-III" evidence="2">
    <location>
        <begin position="19"/>
        <end position="135"/>
    </location>
</feature>
<reference evidence="3" key="1">
    <citation type="submission" date="2021-05" db="EMBL/GenBank/DDBJ databases">
        <authorList>
            <person name="Pietrasiak N."/>
            <person name="Ward R."/>
            <person name="Stajich J.E."/>
            <person name="Kurbessoian T."/>
        </authorList>
    </citation>
    <scope>NUCLEOTIDE SEQUENCE</scope>
    <source>
        <strain evidence="3">HA4357-MV3</strain>
    </source>
</reference>
<keyword evidence="2" id="KW-0732">Signal</keyword>
<evidence type="ECO:0000313" key="4">
    <source>
        <dbReference type="Proteomes" id="UP000813215"/>
    </source>
</evidence>
<dbReference type="EMBL" id="JAHHHW010000150">
    <property type="protein sequence ID" value="MBW4435020.1"/>
    <property type="molecule type" value="Genomic_DNA"/>
</dbReference>
<evidence type="ECO:0000313" key="3">
    <source>
        <dbReference type="EMBL" id="MBW4435020.1"/>
    </source>
</evidence>
<keyword evidence="1" id="KW-0175">Coiled coil</keyword>
<comment type="caution">
    <text evidence="3">The sequence shown here is derived from an EMBL/GenBank/DDBJ whole genome shotgun (WGS) entry which is preliminary data.</text>
</comment>
<reference evidence="3" key="2">
    <citation type="journal article" date="2022" name="Microbiol. Resour. Announc.">
        <title>Metagenome Sequencing to Explore Phylogenomics of Terrestrial Cyanobacteria.</title>
        <authorList>
            <person name="Ward R.D."/>
            <person name="Stajich J.E."/>
            <person name="Johansen J.R."/>
            <person name="Huntemann M."/>
            <person name="Clum A."/>
            <person name="Foster B."/>
            <person name="Foster B."/>
            <person name="Roux S."/>
            <person name="Palaniappan K."/>
            <person name="Varghese N."/>
            <person name="Mukherjee S."/>
            <person name="Reddy T.B.K."/>
            <person name="Daum C."/>
            <person name="Copeland A."/>
            <person name="Chen I.A."/>
            <person name="Ivanova N.N."/>
            <person name="Kyrpides N.C."/>
            <person name="Shapiro N."/>
            <person name="Eloe-Fadrosh E.A."/>
            <person name="Pietrasiak N."/>
        </authorList>
    </citation>
    <scope>NUCLEOTIDE SEQUENCE</scope>
    <source>
        <strain evidence="3">HA4357-MV3</strain>
    </source>
</reference>
<dbReference type="PROSITE" id="PS51257">
    <property type="entry name" value="PROKAR_LIPOPROTEIN"/>
    <property type="match status" value="1"/>
</dbReference>
<feature type="signal peptide" evidence="2">
    <location>
        <begin position="1"/>
        <end position="18"/>
    </location>
</feature>
<dbReference type="AlphaFoldDB" id="A0A9E3HE57"/>
<dbReference type="Proteomes" id="UP000813215">
    <property type="component" value="Unassembled WGS sequence"/>
</dbReference>
<feature type="coiled-coil region" evidence="1">
    <location>
        <begin position="76"/>
        <end position="103"/>
    </location>
</feature>
<evidence type="ECO:0000256" key="1">
    <source>
        <dbReference type="SAM" id="Coils"/>
    </source>
</evidence>
<evidence type="ECO:0000256" key="2">
    <source>
        <dbReference type="SAM" id="SignalP"/>
    </source>
</evidence>
<sequence length="135" mass="14413">MKKAITVLVAFPLLTLIACQPTSTQNATAEFCGNLAKLEQAVNQMSNLTPASTVGDLRGADRAVDQAIANVRESAKRVKEARIDDLNQAYNNLDKTVNRLSNRQTLASAATSVQQAAAKVKSAKAQLDSSINCPR</sequence>
<evidence type="ECO:0008006" key="5">
    <source>
        <dbReference type="Google" id="ProtNLM"/>
    </source>
</evidence>
<protein>
    <recommendedName>
        <fullName evidence="5">Apolipophorin-III</fullName>
    </recommendedName>
</protein>
<organism evidence="3 4">
    <name type="scientific">Pelatocladus maniniholoensis HA4357-MV3</name>
    <dbReference type="NCBI Taxonomy" id="1117104"/>
    <lineage>
        <taxon>Bacteria</taxon>
        <taxon>Bacillati</taxon>
        <taxon>Cyanobacteriota</taxon>
        <taxon>Cyanophyceae</taxon>
        <taxon>Nostocales</taxon>
        <taxon>Nostocaceae</taxon>
        <taxon>Pelatocladus</taxon>
    </lineage>
</organism>
<proteinExistence type="predicted"/>